<name>A0ABQ7VYU0_SOLTU</name>
<evidence type="ECO:0000313" key="2">
    <source>
        <dbReference type="Proteomes" id="UP000826656"/>
    </source>
</evidence>
<sequence length="174" mass="19789">MSDFEAENLTHSYTSSSSSQLDRIVHFCQQSVLRGRVVTGFGGPKMAILLTKLESQRWSTLFLQGDRQRKLAKQEVTEFYINGKSDGLSFISTVRNTPLHLVPANVAQILGIPSEGWNHYVKNEWPLFPNQSSALDICHKFSSKPTLNHHRSVGKKEMSHLHKLYFDVVHKIIL</sequence>
<dbReference type="Proteomes" id="UP000826656">
    <property type="component" value="Unassembled WGS sequence"/>
</dbReference>
<reference evidence="1 2" key="1">
    <citation type="journal article" date="2021" name="bioRxiv">
        <title>Chromosome-scale and haplotype-resolved genome assembly of a tetraploid potato cultivar.</title>
        <authorList>
            <person name="Sun H."/>
            <person name="Jiao W.-B."/>
            <person name="Krause K."/>
            <person name="Campoy J.A."/>
            <person name="Goel M."/>
            <person name="Folz-Donahue K."/>
            <person name="Kukat C."/>
            <person name="Huettel B."/>
            <person name="Schneeberger K."/>
        </authorList>
    </citation>
    <scope>NUCLEOTIDE SEQUENCE [LARGE SCALE GENOMIC DNA]</scope>
    <source>
        <strain evidence="1">SolTubOtavaFocal</strain>
        <tissue evidence="1">Leaves</tissue>
    </source>
</reference>
<keyword evidence="2" id="KW-1185">Reference proteome</keyword>
<comment type="caution">
    <text evidence="1">The sequence shown here is derived from an EMBL/GenBank/DDBJ whole genome shotgun (WGS) entry which is preliminary data.</text>
</comment>
<dbReference type="EMBL" id="JAIVGD010000005">
    <property type="protein sequence ID" value="KAH0773661.1"/>
    <property type="molecule type" value="Genomic_DNA"/>
</dbReference>
<accession>A0ABQ7VYU0</accession>
<proteinExistence type="predicted"/>
<gene>
    <name evidence="1" type="ORF">KY290_010798</name>
</gene>
<protein>
    <submittedName>
        <fullName evidence="1">Uncharacterized protein</fullName>
    </submittedName>
</protein>
<evidence type="ECO:0000313" key="1">
    <source>
        <dbReference type="EMBL" id="KAH0773661.1"/>
    </source>
</evidence>
<organism evidence="1 2">
    <name type="scientific">Solanum tuberosum</name>
    <name type="common">Potato</name>
    <dbReference type="NCBI Taxonomy" id="4113"/>
    <lineage>
        <taxon>Eukaryota</taxon>
        <taxon>Viridiplantae</taxon>
        <taxon>Streptophyta</taxon>
        <taxon>Embryophyta</taxon>
        <taxon>Tracheophyta</taxon>
        <taxon>Spermatophyta</taxon>
        <taxon>Magnoliopsida</taxon>
        <taxon>eudicotyledons</taxon>
        <taxon>Gunneridae</taxon>
        <taxon>Pentapetalae</taxon>
        <taxon>asterids</taxon>
        <taxon>lamiids</taxon>
        <taxon>Solanales</taxon>
        <taxon>Solanaceae</taxon>
        <taxon>Solanoideae</taxon>
        <taxon>Solaneae</taxon>
        <taxon>Solanum</taxon>
    </lineage>
</organism>